<dbReference type="EMBL" id="JACJVR010000087">
    <property type="protein sequence ID" value="MBB6694227.1"/>
    <property type="molecule type" value="Genomic_DNA"/>
</dbReference>
<keyword evidence="1" id="KW-0732">Signal</keyword>
<gene>
    <name evidence="2" type="ORF">H7B90_22790</name>
</gene>
<protein>
    <recommendedName>
        <fullName evidence="4">SLH domain-containing protein</fullName>
    </recommendedName>
</protein>
<evidence type="ECO:0008006" key="4">
    <source>
        <dbReference type="Google" id="ProtNLM"/>
    </source>
</evidence>
<keyword evidence="3" id="KW-1185">Reference proteome</keyword>
<comment type="caution">
    <text evidence="2">The sequence shown here is derived from an EMBL/GenBank/DDBJ whole genome shotgun (WGS) entry which is preliminary data.</text>
</comment>
<evidence type="ECO:0000256" key="1">
    <source>
        <dbReference type="SAM" id="SignalP"/>
    </source>
</evidence>
<evidence type="ECO:0000313" key="2">
    <source>
        <dbReference type="EMBL" id="MBB6694227.1"/>
    </source>
</evidence>
<dbReference type="RefSeq" id="WP_185138199.1">
    <property type="nucleotide sequence ID" value="NZ_JACJVR010000087.1"/>
</dbReference>
<feature type="chain" id="PRO_5038408390" description="SLH domain-containing protein" evidence="1">
    <location>
        <begin position="28"/>
        <end position="470"/>
    </location>
</feature>
<dbReference type="AlphaFoldDB" id="A0A841U0A6"/>
<evidence type="ECO:0000313" key="3">
    <source>
        <dbReference type="Proteomes" id="UP000553776"/>
    </source>
</evidence>
<name>A0A841U0A6_9BACL</name>
<feature type="signal peptide" evidence="1">
    <location>
        <begin position="1"/>
        <end position="27"/>
    </location>
</feature>
<proteinExistence type="predicted"/>
<organism evidence="2 3">
    <name type="scientific">Cohnella xylanilytica</name>
    <dbReference type="NCBI Taxonomy" id="557555"/>
    <lineage>
        <taxon>Bacteria</taxon>
        <taxon>Bacillati</taxon>
        <taxon>Bacillota</taxon>
        <taxon>Bacilli</taxon>
        <taxon>Bacillales</taxon>
        <taxon>Paenibacillaceae</taxon>
        <taxon>Cohnella</taxon>
    </lineage>
</organism>
<sequence>MTSHAPRLSKLLLAAALSAALFVPGRAAVHAAEAPAVAVPVAIPVSSAVPAASREISASEYAAFLQDKFGLSLAANATKGDFLVALAKSLRLEPTADAVEFKDLPSSSPYYSAAKALYQQGVLTSDTVNASERLGAANAIQIALKAADLEELAYTYPEAKAAQALAKLPLRKAAASLGLKATQELAAAVDTGLVPAAYYEELKPGAKASVDLANVLIGKTLVFKGQFKHYIGYVSDSDIYTKLTDAYNSNVIIKSEELQKVVDAALEQNLVTGYNLKDSRYDPNFVESLSLVYGHSDLTHTLQLIGLLRSEGIDAKVQFEPKTSAFVYLKEWGDPGVSEQYEVKQIANGNYIEYAKEYDIAFEFANAADKDRFNDIVLAYAKKNKEHQAGLIAGSWWQPLYYSLTELPEYKLITNNKIEAGRYYAQSFSLKEQSQAVIDGFKKVDPSVVVEHYDFWADVPFYNYLNGESL</sequence>
<reference evidence="2 3" key="1">
    <citation type="submission" date="2020-08" db="EMBL/GenBank/DDBJ databases">
        <title>Cohnella phylogeny.</title>
        <authorList>
            <person name="Dunlap C."/>
        </authorList>
    </citation>
    <scope>NUCLEOTIDE SEQUENCE [LARGE SCALE GENOMIC DNA]</scope>
    <source>
        <strain evidence="2 3">DSM 25239</strain>
    </source>
</reference>
<accession>A0A841U0A6</accession>
<dbReference type="Proteomes" id="UP000553776">
    <property type="component" value="Unassembled WGS sequence"/>
</dbReference>